<comment type="caution">
    <text evidence="1">The sequence shown here is derived from an EMBL/GenBank/DDBJ whole genome shotgun (WGS) entry which is preliminary data.</text>
</comment>
<name>A0A0F9UUG6_9ZZZZ</name>
<organism evidence="1">
    <name type="scientific">marine sediment metagenome</name>
    <dbReference type="NCBI Taxonomy" id="412755"/>
    <lineage>
        <taxon>unclassified sequences</taxon>
        <taxon>metagenomes</taxon>
        <taxon>ecological metagenomes</taxon>
    </lineage>
</organism>
<dbReference type="AlphaFoldDB" id="A0A0F9UUG6"/>
<accession>A0A0F9UUG6</accession>
<protein>
    <submittedName>
        <fullName evidence="1">Uncharacterized protein</fullName>
    </submittedName>
</protein>
<evidence type="ECO:0000313" key="1">
    <source>
        <dbReference type="EMBL" id="KKN96735.1"/>
    </source>
</evidence>
<proteinExistence type="predicted"/>
<sequence>MNVGELKAAIGDLPDEAVVVVTYGVEEGPGYIYYEVPTVATCALAETINLAHMADMLRNTGADFKHGCLLITARSKAA</sequence>
<gene>
    <name evidence="1" type="ORF">LCGC14_0163790</name>
</gene>
<dbReference type="EMBL" id="LAZR01000062">
    <property type="protein sequence ID" value="KKN96735.1"/>
    <property type="molecule type" value="Genomic_DNA"/>
</dbReference>
<reference evidence="1" key="1">
    <citation type="journal article" date="2015" name="Nature">
        <title>Complex archaea that bridge the gap between prokaryotes and eukaryotes.</title>
        <authorList>
            <person name="Spang A."/>
            <person name="Saw J.H."/>
            <person name="Jorgensen S.L."/>
            <person name="Zaremba-Niedzwiedzka K."/>
            <person name="Martijn J."/>
            <person name="Lind A.E."/>
            <person name="van Eijk R."/>
            <person name="Schleper C."/>
            <person name="Guy L."/>
            <person name="Ettema T.J."/>
        </authorList>
    </citation>
    <scope>NUCLEOTIDE SEQUENCE</scope>
</reference>